<proteinExistence type="predicted"/>
<dbReference type="InterPro" id="IPR020471">
    <property type="entry name" value="AKR"/>
</dbReference>
<feature type="domain" description="NADP-dependent oxidoreductase" evidence="2">
    <location>
        <begin position="23"/>
        <end position="317"/>
    </location>
</feature>
<dbReference type="Proteomes" id="UP001236014">
    <property type="component" value="Chromosome"/>
</dbReference>
<dbReference type="Gene3D" id="3.20.20.100">
    <property type="entry name" value="NADP-dependent oxidoreductase domain"/>
    <property type="match status" value="1"/>
</dbReference>
<gene>
    <name evidence="3" type="ORF">QRX50_15455</name>
</gene>
<protein>
    <submittedName>
        <fullName evidence="3">Aldo/keto reductase</fullName>
        <ecNumber evidence="3">1.1.1.-</ecNumber>
    </submittedName>
</protein>
<dbReference type="InterPro" id="IPR023210">
    <property type="entry name" value="NADP_OxRdtase_dom"/>
</dbReference>
<keyword evidence="4" id="KW-1185">Reference proteome</keyword>
<dbReference type="PRINTS" id="PR00069">
    <property type="entry name" value="ALDKETRDTASE"/>
</dbReference>
<accession>A0A9Y2ILK5</accession>
<dbReference type="AlphaFoldDB" id="A0A9Y2ILK5"/>
<evidence type="ECO:0000313" key="3">
    <source>
        <dbReference type="EMBL" id="WIX82052.1"/>
    </source>
</evidence>
<dbReference type="EMBL" id="CP127294">
    <property type="protein sequence ID" value="WIX82052.1"/>
    <property type="molecule type" value="Genomic_DNA"/>
</dbReference>
<dbReference type="InterPro" id="IPR036812">
    <property type="entry name" value="NAD(P)_OxRdtase_dom_sf"/>
</dbReference>
<keyword evidence="1 3" id="KW-0560">Oxidoreductase</keyword>
<dbReference type="InterPro" id="IPR050791">
    <property type="entry name" value="Aldo-Keto_reductase"/>
</dbReference>
<name>A0A9Y2ILK5_9PSEU</name>
<evidence type="ECO:0000256" key="1">
    <source>
        <dbReference type="ARBA" id="ARBA00023002"/>
    </source>
</evidence>
<dbReference type="KEGG" id="acab:QRX50_15455"/>
<sequence>MATPQGPIPQRQLGSTGPTVGAIGYGAMGFARPYGQAQDDATDDSADALIGRALDLGVTLVDSSDVYGDSEEAIGKAIARRRDQVVLATKFGIVRGPFDGQPAIINGRPEYVRERIDRSLKRLGTDHVDLYYQHRVDPDTPIEETVGAMAELVEQGKVRYLGLSEAAPDTIRRAHAVHPITAVQTEWSLWSRDIEDEVFPLCRELGISVVPYSPLGRGMLTGKITSFDDLPENDYRRKMPRFAREVFETNLAAVEIVREIATAHAAVPGQVALAWLLAQAPGVVPIPGTLHVDRLAENAGGAELELTADELKRLDALTVAGEREVTLDQNWSYGGTPPLGR</sequence>
<dbReference type="PANTHER" id="PTHR43625:SF40">
    <property type="entry name" value="ALDO-KETO REDUCTASE YAKC [NADP(+)]"/>
    <property type="match status" value="1"/>
</dbReference>
<evidence type="ECO:0000313" key="4">
    <source>
        <dbReference type="Proteomes" id="UP001236014"/>
    </source>
</evidence>
<organism evidence="3 4">
    <name type="scientific">Amycolatopsis carbonis</name>
    <dbReference type="NCBI Taxonomy" id="715471"/>
    <lineage>
        <taxon>Bacteria</taxon>
        <taxon>Bacillati</taxon>
        <taxon>Actinomycetota</taxon>
        <taxon>Actinomycetes</taxon>
        <taxon>Pseudonocardiales</taxon>
        <taxon>Pseudonocardiaceae</taxon>
        <taxon>Amycolatopsis</taxon>
    </lineage>
</organism>
<dbReference type="GO" id="GO:0005737">
    <property type="term" value="C:cytoplasm"/>
    <property type="evidence" value="ECO:0007669"/>
    <property type="project" value="TreeGrafter"/>
</dbReference>
<dbReference type="RefSeq" id="WP_285972630.1">
    <property type="nucleotide sequence ID" value="NZ_CP127294.1"/>
</dbReference>
<dbReference type="PANTHER" id="PTHR43625">
    <property type="entry name" value="AFLATOXIN B1 ALDEHYDE REDUCTASE"/>
    <property type="match status" value="1"/>
</dbReference>
<dbReference type="EC" id="1.1.1.-" evidence="3"/>
<dbReference type="SUPFAM" id="SSF51430">
    <property type="entry name" value="NAD(P)-linked oxidoreductase"/>
    <property type="match status" value="1"/>
</dbReference>
<dbReference type="CDD" id="cd19076">
    <property type="entry name" value="AKR_AKR13A_13D"/>
    <property type="match status" value="1"/>
</dbReference>
<evidence type="ECO:0000259" key="2">
    <source>
        <dbReference type="Pfam" id="PF00248"/>
    </source>
</evidence>
<dbReference type="GO" id="GO:0016491">
    <property type="term" value="F:oxidoreductase activity"/>
    <property type="evidence" value="ECO:0007669"/>
    <property type="project" value="UniProtKB-KW"/>
</dbReference>
<reference evidence="3 4" key="1">
    <citation type="submission" date="2023-06" db="EMBL/GenBank/DDBJ databases">
        <authorList>
            <person name="Oyuntsetseg B."/>
            <person name="Kim S.B."/>
        </authorList>
    </citation>
    <scope>NUCLEOTIDE SEQUENCE [LARGE SCALE GENOMIC DNA]</scope>
    <source>
        <strain evidence="3 4">2-15</strain>
    </source>
</reference>
<dbReference type="Pfam" id="PF00248">
    <property type="entry name" value="Aldo_ket_red"/>
    <property type="match status" value="1"/>
</dbReference>